<evidence type="ECO:0000313" key="14">
    <source>
        <dbReference type="Proteomes" id="UP000271374"/>
    </source>
</evidence>
<evidence type="ECO:0000256" key="3">
    <source>
        <dbReference type="ARBA" id="ARBA00004947"/>
    </source>
</evidence>
<comment type="similarity">
    <text evidence="4 11">Belongs to the NAD(P)-dependent epimerase/dehydratase family.</text>
</comment>
<dbReference type="AlphaFoldDB" id="A0A3S0IF01"/>
<keyword evidence="10 11" id="KW-0119">Carbohydrate metabolism</keyword>
<keyword evidence="9 11" id="KW-0413">Isomerase</keyword>
<protein>
    <recommendedName>
        <fullName evidence="6 11">UDP-glucose 4-epimerase</fullName>
        <ecNumber evidence="5 11">5.1.3.2</ecNumber>
    </recommendedName>
</protein>
<dbReference type="GO" id="GO:0003978">
    <property type="term" value="F:UDP-glucose 4-epimerase activity"/>
    <property type="evidence" value="ECO:0007669"/>
    <property type="project" value="UniProtKB-UniRule"/>
</dbReference>
<gene>
    <name evidence="13" type="primary">galE</name>
    <name evidence="13" type="ORF">EKG37_07140</name>
</gene>
<evidence type="ECO:0000259" key="12">
    <source>
        <dbReference type="Pfam" id="PF01370"/>
    </source>
</evidence>
<evidence type="ECO:0000256" key="6">
    <source>
        <dbReference type="ARBA" id="ARBA00018569"/>
    </source>
</evidence>
<comment type="catalytic activity">
    <reaction evidence="1 11">
        <text>UDP-alpha-D-glucose = UDP-alpha-D-galactose</text>
        <dbReference type="Rhea" id="RHEA:22168"/>
        <dbReference type="ChEBI" id="CHEBI:58885"/>
        <dbReference type="ChEBI" id="CHEBI:66914"/>
        <dbReference type="EC" id="5.1.3.2"/>
    </reaction>
</comment>
<evidence type="ECO:0000256" key="4">
    <source>
        <dbReference type="ARBA" id="ARBA00007637"/>
    </source>
</evidence>
<comment type="cofactor">
    <cofactor evidence="2 11">
        <name>NAD(+)</name>
        <dbReference type="ChEBI" id="CHEBI:57540"/>
    </cofactor>
</comment>
<dbReference type="SUPFAM" id="SSF51735">
    <property type="entry name" value="NAD(P)-binding Rossmann-fold domains"/>
    <property type="match status" value="1"/>
</dbReference>
<evidence type="ECO:0000256" key="8">
    <source>
        <dbReference type="ARBA" id="ARBA00023144"/>
    </source>
</evidence>
<dbReference type="InterPro" id="IPR001509">
    <property type="entry name" value="Epimerase_deHydtase"/>
</dbReference>
<dbReference type="InterPro" id="IPR036291">
    <property type="entry name" value="NAD(P)-bd_dom_sf"/>
</dbReference>
<dbReference type="Gene3D" id="3.90.25.10">
    <property type="entry name" value="UDP-galactose 4-epimerase, domain 1"/>
    <property type="match status" value="1"/>
</dbReference>
<evidence type="ECO:0000256" key="2">
    <source>
        <dbReference type="ARBA" id="ARBA00001911"/>
    </source>
</evidence>
<dbReference type="CDD" id="cd05247">
    <property type="entry name" value="UDP_G4E_1_SDR_e"/>
    <property type="match status" value="1"/>
</dbReference>
<dbReference type="EC" id="5.1.3.2" evidence="5 11"/>
<comment type="pathway">
    <text evidence="3 11">Carbohydrate metabolism; galactose metabolism.</text>
</comment>
<organism evidence="13 14">
    <name type="scientific">Bacillus yapensis</name>
    <dbReference type="NCBI Taxonomy" id="2492960"/>
    <lineage>
        <taxon>Bacteria</taxon>
        <taxon>Bacillati</taxon>
        <taxon>Bacillota</taxon>
        <taxon>Bacilli</taxon>
        <taxon>Bacillales</taxon>
        <taxon>Bacillaceae</taxon>
        <taxon>Bacillus</taxon>
    </lineage>
</organism>
<comment type="caution">
    <text evidence="13">The sequence shown here is derived from an EMBL/GenBank/DDBJ whole genome shotgun (WGS) entry which is preliminary data.</text>
</comment>
<dbReference type="OrthoDB" id="9801785at2"/>
<dbReference type="PANTHER" id="PTHR43725:SF53">
    <property type="entry name" value="UDP-ARABINOSE 4-EPIMERASE 1"/>
    <property type="match status" value="1"/>
</dbReference>
<keyword evidence="14" id="KW-1185">Reference proteome</keyword>
<evidence type="ECO:0000256" key="7">
    <source>
        <dbReference type="ARBA" id="ARBA00023027"/>
    </source>
</evidence>
<dbReference type="NCBIfam" id="TIGR01179">
    <property type="entry name" value="galE"/>
    <property type="match status" value="1"/>
</dbReference>
<evidence type="ECO:0000256" key="9">
    <source>
        <dbReference type="ARBA" id="ARBA00023235"/>
    </source>
</evidence>
<evidence type="ECO:0000256" key="10">
    <source>
        <dbReference type="ARBA" id="ARBA00023277"/>
    </source>
</evidence>
<proteinExistence type="inferred from homology"/>
<evidence type="ECO:0000256" key="11">
    <source>
        <dbReference type="RuleBase" id="RU366046"/>
    </source>
</evidence>
<dbReference type="Gene3D" id="3.40.50.720">
    <property type="entry name" value="NAD(P)-binding Rossmann-like Domain"/>
    <property type="match status" value="1"/>
</dbReference>
<dbReference type="Proteomes" id="UP000271374">
    <property type="component" value="Unassembled WGS sequence"/>
</dbReference>
<dbReference type="GO" id="GO:0033499">
    <property type="term" value="P:galactose catabolic process via UDP-galactose, Leloir pathway"/>
    <property type="evidence" value="ECO:0007669"/>
    <property type="project" value="TreeGrafter"/>
</dbReference>
<dbReference type="PANTHER" id="PTHR43725">
    <property type="entry name" value="UDP-GLUCOSE 4-EPIMERASE"/>
    <property type="match status" value="1"/>
</dbReference>
<dbReference type="Pfam" id="PF01370">
    <property type="entry name" value="Epimerase"/>
    <property type="match status" value="1"/>
</dbReference>
<dbReference type="EMBL" id="RXNT01000004">
    <property type="protein sequence ID" value="RTR33979.1"/>
    <property type="molecule type" value="Genomic_DNA"/>
</dbReference>
<dbReference type="RefSeq" id="WP_126407779.1">
    <property type="nucleotide sequence ID" value="NZ_RXNT01000004.1"/>
</dbReference>
<keyword evidence="7 11" id="KW-0520">NAD</keyword>
<evidence type="ECO:0000256" key="5">
    <source>
        <dbReference type="ARBA" id="ARBA00013189"/>
    </source>
</evidence>
<feature type="domain" description="NAD-dependent epimerase/dehydratase" evidence="12">
    <location>
        <begin position="3"/>
        <end position="252"/>
    </location>
</feature>
<dbReference type="InterPro" id="IPR005886">
    <property type="entry name" value="UDP_G4E"/>
</dbReference>
<name>A0A3S0IF01_9BACI</name>
<evidence type="ECO:0000256" key="1">
    <source>
        <dbReference type="ARBA" id="ARBA00000083"/>
    </source>
</evidence>
<reference evidence="13 14" key="1">
    <citation type="submission" date="2018-12" db="EMBL/GenBank/DDBJ databases">
        <title>Bacillus yapensis draft genome sequence.</title>
        <authorList>
            <person name="Yu L."/>
            <person name="Xu X."/>
            <person name="Tang X."/>
        </authorList>
    </citation>
    <scope>NUCLEOTIDE SEQUENCE [LARGE SCALE GENOMIC DNA]</scope>
    <source>
        <strain evidence="13 14">XXST-01</strain>
    </source>
</reference>
<accession>A0A3S0IF01</accession>
<comment type="subunit">
    <text evidence="11">Homodimer.</text>
</comment>
<sequence>MSILVLGGAGYVGSHAVYQLIDAGKDVVVVDNLQQGHEAALHPNATFYKGDIRDRYFLQSVFEKETIDAVIHFAANSLVGVSMETPLEYYDNNVFGTQVVLETMKANNVKYIVFSSTAATYGEPKQVPITEDMPTVPTNTYGETKLAMEKMMKWTEIAHGIKYVSLRYFNVAGARTTGEIGEDHNPETHLIPVVLQAALGTREFITIFGEDYDTPDGTCIRDYIHVEDLIDAHILALEYLQNGGESNIFNLGSNSGFSVKEIVETAKEVTLREIPVKIGERRAGDPSTLIASSTRAKEVLGWEPKHTAIQDIIKDAWNWHVNHPNGYES</sequence>
<keyword evidence="8" id="KW-0299">Galactose metabolism</keyword>
<dbReference type="UniPathway" id="UPA00214"/>
<evidence type="ECO:0000313" key="13">
    <source>
        <dbReference type="EMBL" id="RTR33979.1"/>
    </source>
</evidence>